<dbReference type="EMBL" id="AFIJ01000039">
    <property type="protein sequence ID" value="EGL39202.1"/>
    <property type="molecule type" value="Genomic_DNA"/>
</dbReference>
<dbReference type="PROSITE" id="PS50931">
    <property type="entry name" value="HTH_LYSR"/>
    <property type="match status" value="1"/>
</dbReference>
<dbReference type="CDD" id="cd05466">
    <property type="entry name" value="PBP2_LTTR_substrate"/>
    <property type="match status" value="1"/>
</dbReference>
<comment type="caution">
    <text evidence="6">The sequence shown here is derived from an EMBL/GenBank/DDBJ whole genome shotgun (WGS) entry which is preliminary data.</text>
</comment>
<proteinExistence type="inferred from homology"/>
<reference evidence="6 7" key="1">
    <citation type="submission" date="2011-04" db="EMBL/GenBank/DDBJ databases">
        <authorList>
            <person name="Harkins D.M."/>
            <person name="Madupu R."/>
            <person name="Durkin A.S."/>
            <person name="Torralba M."/>
            <person name="Methe B."/>
            <person name="Sutton G.G."/>
            <person name="Nelson K.E."/>
        </authorList>
    </citation>
    <scope>NUCLEOTIDE SEQUENCE [LARGE SCALE GENOMIC DNA]</scope>
    <source>
        <strain evidence="6 7">UPII 199-6</strain>
    </source>
</reference>
<keyword evidence="7" id="KW-1185">Reference proteome</keyword>
<protein>
    <submittedName>
        <fullName evidence="6">Transcriptional regulator, LysR family</fullName>
    </submittedName>
</protein>
<evidence type="ECO:0000256" key="2">
    <source>
        <dbReference type="ARBA" id="ARBA00023015"/>
    </source>
</evidence>
<dbReference type="SUPFAM" id="SSF53850">
    <property type="entry name" value="Periplasmic binding protein-like II"/>
    <property type="match status" value="1"/>
</dbReference>
<evidence type="ECO:0000313" key="6">
    <source>
        <dbReference type="EMBL" id="EGL39202.1"/>
    </source>
</evidence>
<dbReference type="SUPFAM" id="SSF46785">
    <property type="entry name" value="Winged helix' DNA-binding domain"/>
    <property type="match status" value="1"/>
</dbReference>
<dbReference type="Gene3D" id="3.40.190.290">
    <property type="match status" value="1"/>
</dbReference>
<name>A0ABN0D139_9FIRM</name>
<sequence length="192" mass="21863">MNIEHLIYFITTVKYSSFTKAANSLFISQSTISKAIRSLEHMFSIEIVDRTSKKFKLTSEGEIFYHSAVKIVQQYKDERQLLETRLVSRSGTLILGVPPVTITIVHKILADYQLAYPNIQLRVLEIGANKVYSLLKTGAIDVGILIHPVNDAELINYPVIKSEVVCVTNEKHAVSKECNITWKMLKEKNFIY</sequence>
<comment type="similarity">
    <text evidence="1">Belongs to the LysR transcriptional regulatory family.</text>
</comment>
<keyword evidence="2" id="KW-0805">Transcription regulation</keyword>
<keyword evidence="4" id="KW-0804">Transcription</keyword>
<dbReference type="InterPro" id="IPR000847">
    <property type="entry name" value="LysR_HTH_N"/>
</dbReference>
<dbReference type="Pfam" id="PF03466">
    <property type="entry name" value="LysR_substrate"/>
    <property type="match status" value="1"/>
</dbReference>
<evidence type="ECO:0000259" key="5">
    <source>
        <dbReference type="PROSITE" id="PS50931"/>
    </source>
</evidence>
<dbReference type="Gene3D" id="1.10.10.10">
    <property type="entry name" value="Winged helix-like DNA-binding domain superfamily/Winged helix DNA-binding domain"/>
    <property type="match status" value="1"/>
</dbReference>
<dbReference type="Pfam" id="PF00126">
    <property type="entry name" value="HTH_1"/>
    <property type="match status" value="1"/>
</dbReference>
<dbReference type="InterPro" id="IPR036388">
    <property type="entry name" value="WH-like_DNA-bd_sf"/>
</dbReference>
<accession>A0ABN0D139</accession>
<feature type="domain" description="HTH lysR-type" evidence="5">
    <location>
        <begin position="1"/>
        <end position="58"/>
    </location>
</feature>
<dbReference type="PANTHER" id="PTHR30419:SF8">
    <property type="entry name" value="NITROGEN ASSIMILATION TRANSCRIPTIONAL ACTIVATOR-RELATED"/>
    <property type="match status" value="1"/>
</dbReference>
<evidence type="ECO:0000256" key="3">
    <source>
        <dbReference type="ARBA" id="ARBA00023125"/>
    </source>
</evidence>
<dbReference type="InterPro" id="IPR050950">
    <property type="entry name" value="HTH-type_LysR_regulators"/>
</dbReference>
<dbReference type="InterPro" id="IPR005119">
    <property type="entry name" value="LysR_subst-bd"/>
</dbReference>
<gene>
    <name evidence="6" type="ORF">HMPREF1039_0516</name>
</gene>
<dbReference type="Proteomes" id="UP000004018">
    <property type="component" value="Unassembled WGS sequence"/>
</dbReference>
<evidence type="ECO:0000256" key="1">
    <source>
        <dbReference type="ARBA" id="ARBA00009437"/>
    </source>
</evidence>
<organism evidence="6 7">
    <name type="scientific">Megasphaera lornae</name>
    <dbReference type="NCBI Taxonomy" id="1000568"/>
    <lineage>
        <taxon>Bacteria</taxon>
        <taxon>Bacillati</taxon>
        <taxon>Bacillota</taxon>
        <taxon>Negativicutes</taxon>
        <taxon>Veillonellales</taxon>
        <taxon>Veillonellaceae</taxon>
        <taxon>Megasphaera</taxon>
    </lineage>
</organism>
<keyword evidence="3" id="KW-0238">DNA-binding</keyword>
<evidence type="ECO:0000256" key="4">
    <source>
        <dbReference type="ARBA" id="ARBA00023163"/>
    </source>
</evidence>
<dbReference type="PANTHER" id="PTHR30419">
    <property type="entry name" value="HTH-TYPE TRANSCRIPTIONAL REGULATOR YBHD"/>
    <property type="match status" value="1"/>
</dbReference>
<evidence type="ECO:0000313" key="7">
    <source>
        <dbReference type="Proteomes" id="UP000004018"/>
    </source>
</evidence>
<dbReference type="PRINTS" id="PR00039">
    <property type="entry name" value="HTHLYSR"/>
</dbReference>
<dbReference type="InterPro" id="IPR036390">
    <property type="entry name" value="WH_DNA-bd_sf"/>
</dbReference>